<dbReference type="PIRSF" id="PIRSF001237">
    <property type="entry name" value="DHOdimr"/>
    <property type="match status" value="1"/>
</dbReference>
<dbReference type="PROSITE" id="PS00483">
    <property type="entry name" value="DIHYDROOROTASE_2"/>
    <property type="match status" value="1"/>
</dbReference>
<comment type="similarity">
    <text evidence="3 9 10">Belongs to the metallo-dependent hydrolases superfamily. DHOase family. Class II DHOase subfamily.</text>
</comment>
<keyword evidence="5 9" id="KW-0479">Metal-binding</keyword>
<dbReference type="Pfam" id="PF01979">
    <property type="entry name" value="Amidohydro_1"/>
    <property type="match status" value="1"/>
</dbReference>
<dbReference type="EMBL" id="BMLT01000001">
    <property type="protein sequence ID" value="GGO76977.1"/>
    <property type="molecule type" value="Genomic_DNA"/>
</dbReference>
<feature type="active site" evidence="9">
    <location>
        <position position="284"/>
    </location>
</feature>
<comment type="cofactor">
    <cofactor evidence="9 10">
        <name>Zn(2+)</name>
        <dbReference type="ChEBI" id="CHEBI:29105"/>
    </cofactor>
    <text evidence="9 10">Binds 2 Zn(2+) ions per subunit.</text>
</comment>
<name>A0A917Z6Z0_9GAMM</name>
<feature type="binding site" evidence="9">
    <location>
        <position position="173"/>
    </location>
    <ligand>
        <name>substrate</name>
    </ligand>
</feature>
<proteinExistence type="inferred from homology"/>
<dbReference type="InterPro" id="IPR002195">
    <property type="entry name" value="Dihydroorotase_CS"/>
</dbReference>
<comment type="catalytic activity">
    <reaction evidence="9 10">
        <text>(S)-dihydroorotate + H2O = N-carbamoyl-L-aspartate + H(+)</text>
        <dbReference type="Rhea" id="RHEA:24296"/>
        <dbReference type="ChEBI" id="CHEBI:15377"/>
        <dbReference type="ChEBI" id="CHEBI:15378"/>
        <dbReference type="ChEBI" id="CHEBI:30864"/>
        <dbReference type="ChEBI" id="CHEBI:32814"/>
        <dbReference type="EC" id="3.5.2.3"/>
    </reaction>
</comment>
<dbReference type="PANTHER" id="PTHR43137:SF1">
    <property type="entry name" value="DIHYDROOROTASE"/>
    <property type="match status" value="1"/>
</dbReference>
<evidence type="ECO:0000256" key="2">
    <source>
        <dbReference type="ARBA" id="ARBA00004880"/>
    </source>
</evidence>
<evidence type="ECO:0000256" key="4">
    <source>
        <dbReference type="ARBA" id="ARBA00012860"/>
    </source>
</evidence>
<dbReference type="NCBIfam" id="TIGR00856">
    <property type="entry name" value="pyrC_dimer"/>
    <property type="match status" value="1"/>
</dbReference>
<dbReference type="InterPro" id="IPR032466">
    <property type="entry name" value="Metal_Hydrolase"/>
</dbReference>
<evidence type="ECO:0000256" key="10">
    <source>
        <dbReference type="RuleBase" id="RU003440"/>
    </source>
</evidence>
<dbReference type="GO" id="GO:0004151">
    <property type="term" value="F:dihydroorotase activity"/>
    <property type="evidence" value="ECO:0007669"/>
    <property type="project" value="UniProtKB-UniRule"/>
</dbReference>
<dbReference type="GO" id="GO:0005829">
    <property type="term" value="C:cytosol"/>
    <property type="evidence" value="ECO:0007669"/>
    <property type="project" value="TreeGrafter"/>
</dbReference>
<dbReference type="EC" id="3.5.2.3" evidence="4 9"/>
<feature type="binding site" evidence="9">
    <location>
        <position position="173"/>
    </location>
    <ligand>
        <name>Zn(2+)</name>
        <dbReference type="ChEBI" id="CHEBI:29105"/>
        <label>2</label>
    </ligand>
</feature>
<sequence length="384" mass="42795">MAGTWSCPLRLTDRPFRFLIRPPLPAQSFFLGEFVTILNQLRIRCPDDWHLHVRDDEVLKQVLPETTRWFRRAIIMPNLKQPVVTTDQAIAYRARIDAATPADARFTPLMTLYLTEQTDPADVRKGYTGGHIVAAKLYPAGATTNSAAGVKNVEAIFDVLATMEEIGMPLLVHGEVVDPDIDIFDREAVFIERTLSRVRERFPTLKIVLEHVTTRQGVEFVKSCDAYTGATITPHHLVINRNAMLVGGIKPHYYCLPVAKRESHRLALREAATSGDSRFFLGTDSAPHLRSAKETACGCAGIFNVQVCLETLAGAFEQDGALDQLEAFTSLNGPAFYGIEANSDYLLLEKHEEAQPLPQPVTAMGETIEVFDPGFPLHWRVREA</sequence>
<feature type="binding site" evidence="9">
    <location>
        <position position="300"/>
    </location>
    <ligand>
        <name>substrate</name>
    </ligand>
</feature>
<comment type="function">
    <text evidence="1 9">Catalyzes the reversible cyclization of carbamoyl aspartate to dihydroorotate.</text>
</comment>
<evidence type="ECO:0000256" key="1">
    <source>
        <dbReference type="ARBA" id="ARBA00002368"/>
    </source>
</evidence>
<feature type="binding site" evidence="9">
    <location>
        <position position="284"/>
    </location>
    <ligand>
        <name>Zn(2+)</name>
        <dbReference type="ChEBI" id="CHEBI:29105"/>
        <label>1</label>
    </ligand>
</feature>
<evidence type="ECO:0000256" key="8">
    <source>
        <dbReference type="ARBA" id="ARBA00022975"/>
    </source>
</evidence>
<dbReference type="HAMAP" id="MF_00219">
    <property type="entry name" value="PyrC_classII"/>
    <property type="match status" value="1"/>
</dbReference>
<comment type="subunit">
    <text evidence="9">Homodimer.</text>
</comment>
<feature type="modified residue" description="N6-carboxylysine" evidence="9">
    <location>
        <position position="136"/>
    </location>
</feature>
<feature type="domain" description="Amidohydrolase-related" evidence="11">
    <location>
        <begin position="48"/>
        <end position="341"/>
    </location>
</feature>
<keyword evidence="6 9" id="KW-0378">Hydrolase</keyword>
<feature type="binding site" evidence="9">
    <location>
        <position position="288"/>
    </location>
    <ligand>
        <name>substrate</name>
    </ligand>
</feature>
<dbReference type="CDD" id="cd01294">
    <property type="entry name" value="DHOase"/>
    <property type="match status" value="1"/>
</dbReference>
<dbReference type="GO" id="GO:0006207">
    <property type="term" value="P:'de novo' pyrimidine nucleobase biosynthetic process"/>
    <property type="evidence" value="ECO:0007669"/>
    <property type="project" value="TreeGrafter"/>
</dbReference>
<feature type="binding site" evidence="9">
    <location>
        <position position="256"/>
    </location>
    <ligand>
        <name>substrate</name>
    </ligand>
</feature>
<comment type="caution">
    <text evidence="12">The sequence shown here is derived from an EMBL/GenBank/DDBJ whole genome shotgun (WGS) entry which is preliminary data.</text>
</comment>
<dbReference type="Gene3D" id="3.20.20.140">
    <property type="entry name" value="Metal-dependent hydrolases"/>
    <property type="match status" value="1"/>
</dbReference>
<gene>
    <name evidence="9 12" type="primary">pyrC</name>
    <name evidence="12" type="ORF">GCM10011348_05460</name>
</gene>
<protein>
    <recommendedName>
        <fullName evidence="4 9">Dihydroorotase</fullName>
        <shortName evidence="9">DHOase</shortName>
        <ecNumber evidence="4 9">3.5.2.3</ecNumber>
    </recommendedName>
</protein>
<organism evidence="12 13">
    <name type="scientific">Marinobacterium nitratireducens</name>
    <dbReference type="NCBI Taxonomy" id="518897"/>
    <lineage>
        <taxon>Bacteria</taxon>
        <taxon>Pseudomonadati</taxon>
        <taxon>Pseudomonadota</taxon>
        <taxon>Gammaproteobacteria</taxon>
        <taxon>Oceanospirillales</taxon>
        <taxon>Oceanospirillaceae</taxon>
        <taxon>Marinobacterium</taxon>
    </lineage>
</organism>
<keyword evidence="13" id="KW-1185">Reference proteome</keyword>
<feature type="binding site" evidence="9">
    <location>
        <position position="211"/>
    </location>
    <ligand>
        <name>Zn(2+)</name>
        <dbReference type="ChEBI" id="CHEBI:29105"/>
        <label>2</label>
    </ligand>
</feature>
<comment type="pathway">
    <text evidence="2 9 10">Pyrimidine metabolism; UMP biosynthesis via de novo pathway; (S)-dihydroorotate from bicarbonate: step 3/3.</text>
</comment>
<feature type="binding site" evidence="9">
    <location>
        <position position="52"/>
    </location>
    <ligand>
        <name>Zn(2+)</name>
        <dbReference type="ChEBI" id="CHEBI:29105"/>
        <label>1</label>
    </ligand>
</feature>
<feature type="binding site" evidence="9">
    <location>
        <position position="50"/>
    </location>
    <ligand>
        <name>Zn(2+)</name>
        <dbReference type="ChEBI" id="CHEBI:29105"/>
        <label>1</label>
    </ligand>
</feature>
<evidence type="ECO:0000259" key="11">
    <source>
        <dbReference type="Pfam" id="PF01979"/>
    </source>
</evidence>
<dbReference type="AlphaFoldDB" id="A0A917Z6Z0"/>
<dbReference type="SUPFAM" id="SSF51556">
    <property type="entry name" value="Metallo-dependent hydrolases"/>
    <property type="match status" value="1"/>
</dbReference>
<dbReference type="GO" id="GO:0044205">
    <property type="term" value="P:'de novo' UMP biosynthetic process"/>
    <property type="evidence" value="ECO:0007669"/>
    <property type="project" value="UniProtKB-UniRule"/>
</dbReference>
<dbReference type="PANTHER" id="PTHR43137">
    <property type="entry name" value="DIHYDROOROTASE"/>
    <property type="match status" value="1"/>
</dbReference>
<feature type="binding site" evidence="9">
    <location>
        <position position="78"/>
    </location>
    <ligand>
        <name>substrate</name>
    </ligand>
</feature>
<evidence type="ECO:0000313" key="12">
    <source>
        <dbReference type="EMBL" id="GGO76977.1"/>
    </source>
</evidence>
<evidence type="ECO:0000256" key="5">
    <source>
        <dbReference type="ARBA" id="ARBA00022723"/>
    </source>
</evidence>
<reference evidence="12 13" key="1">
    <citation type="journal article" date="2014" name="Int. J. Syst. Evol. Microbiol.">
        <title>Complete genome sequence of Corynebacterium casei LMG S-19264T (=DSM 44701T), isolated from a smear-ripened cheese.</title>
        <authorList>
            <consortium name="US DOE Joint Genome Institute (JGI-PGF)"/>
            <person name="Walter F."/>
            <person name="Albersmeier A."/>
            <person name="Kalinowski J."/>
            <person name="Ruckert C."/>
        </authorList>
    </citation>
    <scope>NUCLEOTIDE SEQUENCE [LARGE SCALE GENOMIC DNA]</scope>
    <source>
        <strain evidence="12 13">CGMCC 1.7286</strain>
    </source>
</reference>
<accession>A0A917Z6Z0</accession>
<evidence type="ECO:0000256" key="7">
    <source>
        <dbReference type="ARBA" id="ARBA00022833"/>
    </source>
</evidence>
<feature type="binding site" description="via carbamate group" evidence="9">
    <location>
        <position position="136"/>
    </location>
    <ligand>
        <name>Zn(2+)</name>
        <dbReference type="ChEBI" id="CHEBI:29105"/>
        <label>1</label>
    </ligand>
</feature>
<dbReference type="InterPro" id="IPR006680">
    <property type="entry name" value="Amidohydro-rel"/>
</dbReference>
<evidence type="ECO:0000256" key="9">
    <source>
        <dbReference type="HAMAP-Rule" id="MF_00219"/>
    </source>
</evidence>
<dbReference type="Proteomes" id="UP000599578">
    <property type="component" value="Unassembled WGS sequence"/>
</dbReference>
<dbReference type="InterPro" id="IPR004721">
    <property type="entry name" value="DHOdimr"/>
</dbReference>
<evidence type="ECO:0000256" key="6">
    <source>
        <dbReference type="ARBA" id="ARBA00022801"/>
    </source>
</evidence>
<keyword evidence="7 9" id="KW-0862">Zinc</keyword>
<evidence type="ECO:0000256" key="3">
    <source>
        <dbReference type="ARBA" id="ARBA00005631"/>
    </source>
</evidence>
<evidence type="ECO:0000313" key="13">
    <source>
        <dbReference type="Proteomes" id="UP000599578"/>
    </source>
</evidence>
<feature type="binding site" evidence="9">
    <location>
        <begin position="52"/>
        <end position="54"/>
    </location>
    <ligand>
        <name>substrate</name>
    </ligand>
</feature>
<keyword evidence="8 9" id="KW-0665">Pyrimidine biosynthesis</keyword>
<feature type="binding site" description="via carbamate group" evidence="9">
    <location>
        <position position="136"/>
    </location>
    <ligand>
        <name>Zn(2+)</name>
        <dbReference type="ChEBI" id="CHEBI:29105"/>
        <label>2</label>
    </ligand>
</feature>
<dbReference type="GO" id="GO:0008270">
    <property type="term" value="F:zinc ion binding"/>
    <property type="evidence" value="ECO:0007669"/>
    <property type="project" value="UniProtKB-UniRule"/>
</dbReference>